<dbReference type="Proteomes" id="UP001589691">
    <property type="component" value="Unassembled WGS sequence"/>
</dbReference>
<evidence type="ECO:0000313" key="2">
    <source>
        <dbReference type="Proteomes" id="UP001589691"/>
    </source>
</evidence>
<reference evidence="1 2" key="1">
    <citation type="submission" date="2024-09" db="EMBL/GenBank/DDBJ databases">
        <authorList>
            <person name="Sun Q."/>
            <person name="Mori K."/>
        </authorList>
    </citation>
    <scope>NUCLEOTIDE SEQUENCE [LARGE SCALE GENOMIC DNA]</scope>
    <source>
        <strain evidence="1 2">TBRC 4576</strain>
    </source>
</reference>
<accession>A0ABV5WW47</accession>
<gene>
    <name evidence="1" type="ORF">ACFFLI_07720</name>
</gene>
<keyword evidence="2" id="KW-1185">Reference proteome</keyword>
<comment type="caution">
    <text evidence="1">The sequence shown here is derived from an EMBL/GenBank/DDBJ whole genome shotgun (WGS) entry which is preliminary data.</text>
</comment>
<protein>
    <submittedName>
        <fullName evidence="1">Polysaccharide biosynthesis protein</fullName>
    </submittedName>
</protein>
<name>A0ABV5WW47_9LACO</name>
<proteinExistence type="predicted"/>
<dbReference type="EMBL" id="JBHLZY010000020">
    <property type="protein sequence ID" value="MFB9769751.1"/>
    <property type="molecule type" value="Genomic_DNA"/>
</dbReference>
<organism evidence="1 2">
    <name type="scientific">Lactiplantibacillus modestisalitolerans</name>
    <dbReference type="NCBI Taxonomy" id="1457219"/>
    <lineage>
        <taxon>Bacteria</taxon>
        <taxon>Bacillati</taxon>
        <taxon>Bacillota</taxon>
        <taxon>Bacilli</taxon>
        <taxon>Lactobacillales</taxon>
        <taxon>Lactobacillaceae</taxon>
        <taxon>Lactiplantibacillus</taxon>
    </lineage>
</organism>
<evidence type="ECO:0000313" key="1">
    <source>
        <dbReference type="EMBL" id="MFB9769751.1"/>
    </source>
</evidence>
<sequence>MKYTPKQRLRLAWRWLPLELLVLVACIAAGWGISQVGAKPIYHAQVELAIQQRVKSGTNKNQRQRKHRQDVRNVKQFMVMPHQSAVLYAASTYAYTHYGTWQGVQDLSESVVADTVAHQPILRVTVASSSARIARQNAQAFNVSIKQELRRTLKHYRVKTVQTTVQPAANAMRMPVLKLSVMVGGLLAVLTPYLVEMGRRKEREPH</sequence>
<dbReference type="RefSeq" id="WP_137641476.1">
    <property type="nucleotide sequence ID" value="NZ_BJEA01000001.1"/>
</dbReference>